<dbReference type="PANTHER" id="PTHR46961">
    <property type="entry name" value="DYNEIN HEAVY CHAIN 1, AXONEMAL-LIKE PROTEIN"/>
    <property type="match status" value="1"/>
</dbReference>
<dbReference type="SUPFAM" id="SSF46966">
    <property type="entry name" value="Spectrin repeat"/>
    <property type="match status" value="1"/>
</dbReference>
<evidence type="ECO:0000313" key="3">
    <source>
        <dbReference type="EMBL" id="VTJ66822.1"/>
    </source>
</evidence>
<gene>
    <name evidence="3" type="ORF">MONAX_5E038471</name>
</gene>
<organism evidence="3 4">
    <name type="scientific">Marmota monax</name>
    <name type="common">Woodchuck</name>
    <dbReference type="NCBI Taxonomy" id="9995"/>
    <lineage>
        <taxon>Eukaryota</taxon>
        <taxon>Metazoa</taxon>
        <taxon>Chordata</taxon>
        <taxon>Craniata</taxon>
        <taxon>Vertebrata</taxon>
        <taxon>Euteleostomi</taxon>
        <taxon>Mammalia</taxon>
        <taxon>Eutheria</taxon>
        <taxon>Euarchontoglires</taxon>
        <taxon>Glires</taxon>
        <taxon>Rodentia</taxon>
        <taxon>Sciuromorpha</taxon>
        <taxon>Sciuridae</taxon>
        <taxon>Xerinae</taxon>
        <taxon>Marmotini</taxon>
        <taxon>Marmota</taxon>
    </lineage>
</organism>
<dbReference type="GO" id="GO:0045505">
    <property type="term" value="F:dynein intermediate chain binding"/>
    <property type="evidence" value="ECO:0007669"/>
    <property type="project" value="InterPro"/>
</dbReference>
<comment type="caution">
    <text evidence="3">The sequence shown here is derived from an EMBL/GenBank/DDBJ whole genome shotgun (WGS) entry which is preliminary data.</text>
</comment>
<dbReference type="AlphaFoldDB" id="A0A5E4BDX4"/>
<name>A0A5E4BDX4_MARMO</name>
<dbReference type="InterPro" id="IPR026983">
    <property type="entry name" value="DHC"/>
</dbReference>
<dbReference type="GO" id="GO:0007018">
    <property type="term" value="P:microtubule-based movement"/>
    <property type="evidence" value="ECO:0007669"/>
    <property type="project" value="InterPro"/>
</dbReference>
<dbReference type="Pfam" id="PF25007">
    <property type="entry name" value="DYH2-5-8_CC"/>
    <property type="match status" value="1"/>
</dbReference>
<protein>
    <recommendedName>
        <fullName evidence="2">Dynein axonemal heavy chain 2/5/8 coiled-coil domain-containing protein</fullName>
    </recommendedName>
</protein>
<dbReference type="InterPro" id="IPR056759">
    <property type="entry name" value="DYH2-5-8_CC"/>
</dbReference>
<dbReference type="EMBL" id="CABDUW010000356">
    <property type="protein sequence ID" value="VTJ66822.1"/>
    <property type="molecule type" value="Genomic_DNA"/>
</dbReference>
<dbReference type="GO" id="GO:0051959">
    <property type="term" value="F:dynein light intermediate chain binding"/>
    <property type="evidence" value="ECO:0007669"/>
    <property type="project" value="InterPro"/>
</dbReference>
<dbReference type="GO" id="GO:0030286">
    <property type="term" value="C:dynein complex"/>
    <property type="evidence" value="ECO:0007669"/>
    <property type="project" value="InterPro"/>
</dbReference>
<keyword evidence="1" id="KW-0175">Coiled coil</keyword>
<dbReference type="PANTHER" id="PTHR46961:SF8">
    <property type="entry name" value="DYNEIN AXONEMAL HEAVY CHAIN 7"/>
    <property type="match status" value="1"/>
</dbReference>
<keyword evidence="4" id="KW-1185">Reference proteome</keyword>
<proteinExistence type="predicted"/>
<evidence type="ECO:0000259" key="2">
    <source>
        <dbReference type="Pfam" id="PF25007"/>
    </source>
</evidence>
<evidence type="ECO:0000256" key="1">
    <source>
        <dbReference type="SAM" id="Coils"/>
    </source>
</evidence>
<reference evidence="3" key="1">
    <citation type="submission" date="2019-04" db="EMBL/GenBank/DDBJ databases">
        <authorList>
            <person name="Alioto T."/>
            <person name="Alioto T."/>
        </authorList>
    </citation>
    <scope>NUCLEOTIDE SEQUENCE [LARGE SCALE GENOMIC DNA]</scope>
</reference>
<feature type="coiled-coil region" evidence="1">
    <location>
        <begin position="196"/>
        <end position="223"/>
    </location>
</feature>
<feature type="domain" description="Dynein axonemal heavy chain 2/5/8 coiled-coil" evidence="2">
    <location>
        <begin position="50"/>
        <end position="166"/>
    </location>
</feature>
<dbReference type="Proteomes" id="UP000335636">
    <property type="component" value="Unassembled WGS sequence"/>
</dbReference>
<accession>A0A5E4BDX4</accession>
<sequence>MLVQIWGSYSYTEVANNVQKEETVLNIQFVLLDCSHLKFSLVQHCNEWQNKFTTLLKEMAAGRLLELHTYLKENAEKISRPPQTLEELGVSLQLMDTLQHDLPNVESQIPPIHEQFTILEKYEVPVPDDVLEMLDSLNGEWVAFQQTLMESEQMLKKHKEKFKTGLIHSADDFKKKAHNLLEDFSFKGPFTSSVGYVVALEQIAQLRAMLMAMREEENTLRSNLGIFKIEQPASKDLQNLEKVSC</sequence>
<evidence type="ECO:0000313" key="4">
    <source>
        <dbReference type="Proteomes" id="UP000335636"/>
    </source>
</evidence>